<dbReference type="STRING" id="1348624.GCA_001591545_02693"/>
<evidence type="ECO:0000313" key="2">
    <source>
        <dbReference type="EMBL" id="SQI52626.1"/>
    </source>
</evidence>
<gene>
    <name evidence="2" type="ORF">NCTC4824_00515</name>
</gene>
<feature type="transmembrane region" description="Helical" evidence="1">
    <location>
        <begin position="76"/>
        <end position="94"/>
    </location>
</feature>
<reference evidence="2 3" key="1">
    <citation type="submission" date="2018-06" db="EMBL/GenBank/DDBJ databases">
        <authorList>
            <consortium name="Pathogen Informatics"/>
            <person name="Doyle S."/>
        </authorList>
    </citation>
    <scope>NUCLEOTIDE SEQUENCE [LARGE SCALE GENOMIC DNA]</scope>
    <source>
        <strain evidence="2 3">NCTC4824</strain>
    </source>
</reference>
<feature type="transmembrane region" description="Helical" evidence="1">
    <location>
        <begin position="230"/>
        <end position="252"/>
    </location>
</feature>
<dbReference type="EMBL" id="LS483476">
    <property type="protein sequence ID" value="SQI52626.1"/>
    <property type="molecule type" value="Genomic_DNA"/>
</dbReference>
<dbReference type="GO" id="GO:0140359">
    <property type="term" value="F:ABC-type transporter activity"/>
    <property type="evidence" value="ECO:0007669"/>
    <property type="project" value="InterPro"/>
</dbReference>
<organism evidence="2 3">
    <name type="scientific">Lederbergia lenta</name>
    <name type="common">Bacillus lentus</name>
    <dbReference type="NCBI Taxonomy" id="1467"/>
    <lineage>
        <taxon>Bacteria</taxon>
        <taxon>Bacillati</taxon>
        <taxon>Bacillota</taxon>
        <taxon>Bacilli</taxon>
        <taxon>Bacillales</taxon>
        <taxon>Bacillaceae</taxon>
        <taxon>Lederbergia</taxon>
    </lineage>
</organism>
<keyword evidence="3" id="KW-1185">Reference proteome</keyword>
<dbReference type="AlphaFoldDB" id="A0A2X4VKC0"/>
<keyword evidence="1" id="KW-0472">Membrane</keyword>
<evidence type="ECO:0000256" key="1">
    <source>
        <dbReference type="SAM" id="Phobius"/>
    </source>
</evidence>
<dbReference type="PANTHER" id="PTHR37305">
    <property type="entry name" value="INTEGRAL MEMBRANE PROTEIN-RELATED"/>
    <property type="match status" value="1"/>
</dbReference>
<protein>
    <submittedName>
        <fullName evidence="2">ABC transporter permease</fullName>
    </submittedName>
</protein>
<proteinExistence type="predicted"/>
<dbReference type="PANTHER" id="PTHR37305:SF1">
    <property type="entry name" value="MEMBRANE PROTEIN"/>
    <property type="match status" value="1"/>
</dbReference>
<dbReference type="GO" id="GO:0005886">
    <property type="term" value="C:plasma membrane"/>
    <property type="evidence" value="ECO:0007669"/>
    <property type="project" value="UniProtKB-SubCell"/>
</dbReference>
<dbReference type="Pfam" id="PF12679">
    <property type="entry name" value="ABC2_membrane_2"/>
    <property type="match status" value="1"/>
</dbReference>
<dbReference type="Proteomes" id="UP000249134">
    <property type="component" value="Chromosome 1"/>
</dbReference>
<evidence type="ECO:0000313" key="3">
    <source>
        <dbReference type="Proteomes" id="UP000249134"/>
    </source>
</evidence>
<accession>A0A2X4VKC0</accession>
<dbReference type="KEGG" id="blen:NCTC4824_00515"/>
<feature type="transmembrane region" description="Helical" evidence="1">
    <location>
        <begin position="21"/>
        <end position="41"/>
    </location>
</feature>
<feature type="transmembrane region" description="Helical" evidence="1">
    <location>
        <begin position="115"/>
        <end position="141"/>
    </location>
</feature>
<keyword evidence="1" id="KW-0812">Transmembrane</keyword>
<keyword evidence="1" id="KW-1133">Transmembrane helix</keyword>
<name>A0A2X4VKC0_LEDLE</name>
<dbReference type="RefSeq" id="WP_066142851.1">
    <property type="nucleotide sequence ID" value="NZ_CBCSGM010000002.1"/>
</dbReference>
<feature type="transmembrane region" description="Helical" evidence="1">
    <location>
        <begin position="153"/>
        <end position="174"/>
    </location>
</feature>
<sequence length="258" mass="28703">MKQFQVLFKKEWLEATRDFRWIWIPLVFILLGIMEPLTAYYTPQIIEQFGGLPEGTVIEIPMPTAGEVLVRTAGQLNLFGVLVIILAFMGILAGERNSGTAAMTLVKPVSYHAFIGAKWLHGAVLVGVSYLLGMLASWYYTYQLFELVKVTDFMAGTLTFGVWLLFIFTLTLFFSSFSSKAGIAAFATLATVIVLSTISSLLPEKLNWTPFGLTVYASEFWMGQEVSGRISVAFIVTIVVMAVLAVLSIRIFRRKELA</sequence>
<feature type="transmembrane region" description="Helical" evidence="1">
    <location>
        <begin position="181"/>
        <end position="202"/>
    </location>
</feature>